<dbReference type="InterPro" id="IPR036397">
    <property type="entry name" value="RNaseH_sf"/>
</dbReference>
<dbReference type="Gene3D" id="3.30.420.10">
    <property type="entry name" value="Ribonuclease H-like superfamily/Ribonuclease H"/>
    <property type="match status" value="1"/>
</dbReference>
<dbReference type="EMBL" id="CP025299">
    <property type="protein sequence ID" value="AUG29463.1"/>
    <property type="molecule type" value="Genomic_DNA"/>
</dbReference>
<dbReference type="InterPro" id="IPR025109">
    <property type="entry name" value="DUF4031"/>
</dbReference>
<evidence type="ECO:0000259" key="1">
    <source>
        <dbReference type="SMART" id="SM00479"/>
    </source>
</evidence>
<dbReference type="Pfam" id="PF13223">
    <property type="entry name" value="DUF4031"/>
    <property type="match status" value="1"/>
</dbReference>
<dbReference type="Proteomes" id="UP000233276">
    <property type="component" value="Chromosome"/>
</dbReference>
<dbReference type="PANTHER" id="PTHR30231:SF42">
    <property type="entry name" value="EXONUCLEASE"/>
    <property type="match status" value="1"/>
</dbReference>
<dbReference type="InterPro" id="IPR013520">
    <property type="entry name" value="Ribonucl_H"/>
</dbReference>
<dbReference type="SUPFAM" id="SSF53098">
    <property type="entry name" value="Ribonuclease H-like"/>
    <property type="match status" value="1"/>
</dbReference>
<feature type="domain" description="Exonuclease" evidence="1">
    <location>
        <begin position="216"/>
        <end position="386"/>
    </location>
</feature>
<dbReference type="GO" id="GO:0005829">
    <property type="term" value="C:cytosol"/>
    <property type="evidence" value="ECO:0007669"/>
    <property type="project" value="TreeGrafter"/>
</dbReference>
<reference evidence="2 3" key="1">
    <citation type="submission" date="2017-12" db="EMBL/GenBank/DDBJ databases">
        <title>Isolation and characterization of estrogens degradatiion strain Microbacterium hominis SJTG1.</title>
        <authorList>
            <person name="Xiong W."/>
            <person name="Yin C."/>
            <person name="Zheng D."/>
            <person name="Liang R."/>
        </authorList>
    </citation>
    <scope>NUCLEOTIDE SEQUENCE [LARGE SCALE GENOMIC DNA]</scope>
    <source>
        <strain evidence="2 3">SJTG1</strain>
    </source>
</reference>
<dbReference type="InterPro" id="IPR025475">
    <property type="entry name" value="DUF4326"/>
</dbReference>
<name>A0A2K9DXV1_9MICO</name>
<dbReference type="Pfam" id="PF00929">
    <property type="entry name" value="RNase_T"/>
    <property type="match status" value="1"/>
</dbReference>
<dbReference type="GO" id="GO:0008408">
    <property type="term" value="F:3'-5' exonuclease activity"/>
    <property type="evidence" value="ECO:0007669"/>
    <property type="project" value="TreeGrafter"/>
</dbReference>
<dbReference type="Pfam" id="PF14216">
    <property type="entry name" value="DUF4326"/>
    <property type="match status" value="1"/>
</dbReference>
<proteinExistence type="predicted"/>
<protein>
    <recommendedName>
        <fullName evidence="1">Exonuclease domain-containing protein</fullName>
    </recommendedName>
</protein>
<dbReference type="AlphaFoldDB" id="A0A2K9DXV1"/>
<gene>
    <name evidence="2" type="ORF">CXR34_08290</name>
</gene>
<evidence type="ECO:0000313" key="3">
    <source>
        <dbReference type="Proteomes" id="UP000233276"/>
    </source>
</evidence>
<dbReference type="InterPro" id="IPR012337">
    <property type="entry name" value="RNaseH-like_sf"/>
</dbReference>
<accession>A0A2K9DXV1</accession>
<evidence type="ECO:0000313" key="2">
    <source>
        <dbReference type="EMBL" id="AUG29463.1"/>
    </source>
</evidence>
<dbReference type="KEGG" id="mhos:CXR34_08290"/>
<sequence length="387" mass="43090">MTVFVDNAFIAADVPNGARVVSGRWCHMTADSRAELDAMADRIGLRRDWIQHPGTSREHYDVTEPKRRAAVAAGAVERDWREMTVERLSLRRAALSTADGTTVVNRNSDEYDVYIGRGSDWGNPFRIGEHGSRQSVIEQFEAHLRQRPDLLARLGELRGRRLGCFCAPLPCHGNVLARYAEMNETQLQLALETPLTTTQRPARRNQRGVSMVPPRSFVAIDFETANPSRASVIQIGVTRVLDGVVGRPHTSPVRPPDGHRSWHPGQFRIHGLPTAYIVGAPEWPDVMLRLVRLASMSDGTVLPLVAHNAAFEKSVINKISEITGVTSPWGNDDYFCTLKYARQQLPDLPKHRLDYLAEYLDLGAFTHHDAGEDAATTARLLLRLAAV</sequence>
<dbReference type="SMART" id="SM00479">
    <property type="entry name" value="EXOIII"/>
    <property type="match status" value="1"/>
</dbReference>
<dbReference type="GO" id="GO:0003676">
    <property type="term" value="F:nucleic acid binding"/>
    <property type="evidence" value="ECO:0007669"/>
    <property type="project" value="InterPro"/>
</dbReference>
<dbReference type="RefSeq" id="WP_101306131.1">
    <property type="nucleotide sequence ID" value="NZ_CP025299.1"/>
</dbReference>
<organism evidence="2 3">
    <name type="scientific">Microbacterium hominis</name>
    <dbReference type="NCBI Taxonomy" id="162426"/>
    <lineage>
        <taxon>Bacteria</taxon>
        <taxon>Bacillati</taxon>
        <taxon>Actinomycetota</taxon>
        <taxon>Actinomycetes</taxon>
        <taxon>Micrococcales</taxon>
        <taxon>Microbacteriaceae</taxon>
        <taxon>Microbacterium</taxon>
    </lineage>
</organism>
<dbReference type="PANTHER" id="PTHR30231">
    <property type="entry name" value="DNA POLYMERASE III SUBUNIT EPSILON"/>
    <property type="match status" value="1"/>
</dbReference>